<gene>
    <name evidence="2" type="ORF">R3P38DRAFT_3185034</name>
    <name evidence="1" type="ORF">R3P38DRAFT_3197491</name>
</gene>
<evidence type="ECO:0000313" key="2">
    <source>
        <dbReference type="EMBL" id="KAK7034245.1"/>
    </source>
</evidence>
<accession>A0AAW0B8E8</accession>
<proteinExistence type="predicted"/>
<comment type="caution">
    <text evidence="1">The sequence shown here is derived from an EMBL/GenBank/DDBJ whole genome shotgun (WGS) entry which is preliminary data.</text>
</comment>
<protein>
    <submittedName>
        <fullName evidence="1">Uncharacterized protein</fullName>
    </submittedName>
</protein>
<organism evidence="1 3">
    <name type="scientific">Favolaschia claudopus</name>
    <dbReference type="NCBI Taxonomy" id="2862362"/>
    <lineage>
        <taxon>Eukaryota</taxon>
        <taxon>Fungi</taxon>
        <taxon>Dikarya</taxon>
        <taxon>Basidiomycota</taxon>
        <taxon>Agaricomycotina</taxon>
        <taxon>Agaricomycetes</taxon>
        <taxon>Agaricomycetidae</taxon>
        <taxon>Agaricales</taxon>
        <taxon>Marasmiineae</taxon>
        <taxon>Mycenaceae</taxon>
        <taxon>Favolaschia</taxon>
    </lineage>
</organism>
<dbReference type="EMBL" id="JAWWNJ010000040">
    <property type="protein sequence ID" value="KAK7020968.1"/>
    <property type="molecule type" value="Genomic_DNA"/>
</dbReference>
<keyword evidence="3" id="KW-1185">Reference proteome</keyword>
<dbReference type="Proteomes" id="UP001362999">
    <property type="component" value="Unassembled WGS sequence"/>
</dbReference>
<dbReference type="AlphaFoldDB" id="A0AAW0B8E8"/>
<name>A0AAW0B8E8_9AGAR</name>
<reference evidence="1 3" key="1">
    <citation type="journal article" date="2024" name="J Genomics">
        <title>Draft genome sequencing and assembly of Favolaschia claudopus CIRM-BRFM 2984 isolated from oak limbs.</title>
        <authorList>
            <person name="Navarro D."/>
            <person name="Drula E."/>
            <person name="Chaduli D."/>
            <person name="Cazenave R."/>
            <person name="Ahrendt S."/>
            <person name="Wang J."/>
            <person name="Lipzen A."/>
            <person name="Daum C."/>
            <person name="Barry K."/>
            <person name="Grigoriev I.V."/>
            <person name="Favel A."/>
            <person name="Rosso M.N."/>
            <person name="Martin F."/>
        </authorList>
    </citation>
    <scope>NUCLEOTIDE SEQUENCE [LARGE SCALE GENOMIC DNA]</scope>
    <source>
        <strain evidence="1 3">CIRM-BRFM 2984</strain>
    </source>
</reference>
<sequence length="204" mass="23081">MPPTLKILLTHCRKLALRWCRLTRVSPSNRLRIRLKARLGPGFVSRLLVGAAAAACPLSLTSPLPILCLECFVLCWLLGLLDVPKVWTVSFGFSEEAARPGRKTLRPLLRQQTRGAALSHLRVQRRARVLIGRLFVPCPSPPPRSCPNALLPSQHRKLDSNNIQSQWPLPRPVVTDTYNFPHTCLDLLITLVDFRCTKWGCRRR</sequence>
<dbReference type="EMBL" id="JAWWNJ010000021">
    <property type="protein sequence ID" value="KAK7034245.1"/>
    <property type="molecule type" value="Genomic_DNA"/>
</dbReference>
<evidence type="ECO:0000313" key="3">
    <source>
        <dbReference type="Proteomes" id="UP001362999"/>
    </source>
</evidence>
<evidence type="ECO:0000313" key="1">
    <source>
        <dbReference type="EMBL" id="KAK7020968.1"/>
    </source>
</evidence>